<dbReference type="Gene3D" id="1.20.58.520">
    <property type="entry name" value="Amidohydrolase"/>
    <property type="match status" value="1"/>
</dbReference>
<organism evidence="2 3">
    <name type="scientific">Exophiala spinifera</name>
    <dbReference type="NCBI Taxonomy" id="91928"/>
    <lineage>
        <taxon>Eukaryota</taxon>
        <taxon>Fungi</taxon>
        <taxon>Dikarya</taxon>
        <taxon>Ascomycota</taxon>
        <taxon>Pezizomycotina</taxon>
        <taxon>Eurotiomycetes</taxon>
        <taxon>Chaetothyriomycetidae</taxon>
        <taxon>Chaetothyriales</taxon>
        <taxon>Herpotrichiellaceae</taxon>
        <taxon>Exophiala</taxon>
    </lineage>
</organism>
<feature type="domain" description="Amidohydrolase-related" evidence="1">
    <location>
        <begin position="51"/>
        <end position="403"/>
    </location>
</feature>
<dbReference type="PROSITE" id="PS01137">
    <property type="entry name" value="TATD_1"/>
    <property type="match status" value="1"/>
</dbReference>
<dbReference type="Gene3D" id="3.40.50.10910">
    <property type="entry name" value="Amidohydrolase"/>
    <property type="match status" value="1"/>
</dbReference>
<dbReference type="SUPFAM" id="SSF51556">
    <property type="entry name" value="Metallo-dependent hydrolases"/>
    <property type="match status" value="1"/>
</dbReference>
<dbReference type="HOGENOM" id="CLU_023620_6_0_1"/>
<gene>
    <name evidence="2" type="ORF">PV08_04409</name>
</gene>
<evidence type="ECO:0000313" key="2">
    <source>
        <dbReference type="EMBL" id="KIW17218.1"/>
    </source>
</evidence>
<dbReference type="InterPro" id="IPR011059">
    <property type="entry name" value="Metal-dep_hydrolase_composite"/>
</dbReference>
<dbReference type="SUPFAM" id="SSF51338">
    <property type="entry name" value="Composite domain of metallo-dependent hydrolases"/>
    <property type="match status" value="1"/>
</dbReference>
<dbReference type="Gene3D" id="3.30.110.90">
    <property type="entry name" value="Amidohydrolase"/>
    <property type="match status" value="1"/>
</dbReference>
<evidence type="ECO:0000259" key="1">
    <source>
        <dbReference type="Pfam" id="PF01979"/>
    </source>
</evidence>
<dbReference type="Pfam" id="PF01979">
    <property type="entry name" value="Amidohydro_1"/>
    <property type="match status" value="1"/>
</dbReference>
<dbReference type="VEuPathDB" id="FungiDB:PV08_04409"/>
<dbReference type="AlphaFoldDB" id="A0A0D2BE18"/>
<dbReference type="PANTHER" id="PTHR43135">
    <property type="entry name" value="ALPHA-D-RIBOSE 1-METHYLPHOSPHONATE 5-TRIPHOSPHATE DIPHOSPHATASE"/>
    <property type="match status" value="1"/>
</dbReference>
<dbReference type="Gene3D" id="2.30.40.10">
    <property type="entry name" value="Urease, subunit C, domain 1"/>
    <property type="match status" value="1"/>
</dbReference>
<dbReference type="Proteomes" id="UP000053328">
    <property type="component" value="Unassembled WGS sequence"/>
</dbReference>
<sequence>MSSFAIKNVRIFDGDNVLEDADVIVKDGIIEQVGPDLNPGDLPSISTPGYTLLPGLIDAHCHPDRELRLLEQSFRFGITTIMDMHNVHENAVQLKRWAQARKDVPDVKSCHYAATIKGGWPAWVEMKLPGIEPGRFDNYPNVNSEEAAEAYIQKAVEGKYDYIKLMHEDGRALGIAEGQIEKPTEAVQEAVVRAAHKRGLKVVGHALSLEDTREILRAGVDGLAHTFFDEPMTPEIIELHRRNNVWVNPTLACAGALTGESLDIFKQFSEDDRVKNKLSTGDIELMHHCLHLKAPGAKWEYAIDSVRQLRAAGTDIICGSDAAAGAPGSVFGANLHIEMYLLVMKAGLPAQEVLRGATSLTADLFGWNDRGRIAEGLKADLLLVEGNPLSNITDTLNIRAIWRDGVKFEGHQGFPQH</sequence>
<accession>A0A0D2BE18</accession>
<dbReference type="RefSeq" id="XP_016237434.1">
    <property type="nucleotide sequence ID" value="XM_016378757.1"/>
</dbReference>
<dbReference type="InterPro" id="IPR018228">
    <property type="entry name" value="DNase_TatD-rel_CS"/>
</dbReference>
<dbReference type="InterPro" id="IPR051781">
    <property type="entry name" value="Metallo-dep_Hydrolase"/>
</dbReference>
<dbReference type="GeneID" id="27331492"/>
<dbReference type="InterPro" id="IPR032466">
    <property type="entry name" value="Metal_Hydrolase"/>
</dbReference>
<reference evidence="2 3" key="1">
    <citation type="submission" date="2015-01" db="EMBL/GenBank/DDBJ databases">
        <title>The Genome Sequence of Exophiala spinifera CBS89968.</title>
        <authorList>
            <consortium name="The Broad Institute Genomics Platform"/>
            <person name="Cuomo C."/>
            <person name="de Hoog S."/>
            <person name="Gorbushina A."/>
            <person name="Stielow B."/>
            <person name="Teixiera M."/>
            <person name="Abouelleil A."/>
            <person name="Chapman S.B."/>
            <person name="Priest M."/>
            <person name="Young S.K."/>
            <person name="Wortman J."/>
            <person name="Nusbaum C."/>
            <person name="Birren B."/>
        </authorList>
    </citation>
    <scope>NUCLEOTIDE SEQUENCE [LARGE SCALE GENOMIC DNA]</scope>
    <source>
        <strain evidence="2 3">CBS 89968</strain>
    </source>
</reference>
<evidence type="ECO:0000313" key="3">
    <source>
        <dbReference type="Proteomes" id="UP000053328"/>
    </source>
</evidence>
<dbReference type="STRING" id="91928.A0A0D2BE18"/>
<name>A0A0D2BE18_9EURO</name>
<dbReference type="OrthoDB" id="5595695at2759"/>
<keyword evidence="3" id="KW-1185">Reference proteome</keyword>
<dbReference type="InterPro" id="IPR006680">
    <property type="entry name" value="Amidohydro-rel"/>
</dbReference>
<dbReference type="EMBL" id="KN847494">
    <property type="protein sequence ID" value="KIW17218.1"/>
    <property type="molecule type" value="Genomic_DNA"/>
</dbReference>
<protein>
    <recommendedName>
        <fullName evidence="1">Amidohydrolase-related domain-containing protein</fullName>
    </recommendedName>
</protein>
<dbReference type="GO" id="GO:0016810">
    <property type="term" value="F:hydrolase activity, acting on carbon-nitrogen (but not peptide) bonds"/>
    <property type="evidence" value="ECO:0007669"/>
    <property type="project" value="InterPro"/>
</dbReference>
<dbReference type="PANTHER" id="PTHR43135:SF3">
    <property type="entry name" value="ALPHA-D-RIBOSE 1-METHYLPHOSPHONATE 5-TRIPHOSPHATE DIPHOSPHATASE"/>
    <property type="match status" value="1"/>
</dbReference>
<proteinExistence type="predicted"/>